<dbReference type="InterPro" id="IPR036388">
    <property type="entry name" value="WH-like_DNA-bd_sf"/>
</dbReference>
<accession>A0A139NBR9</accession>
<dbReference type="InterPro" id="IPR000281">
    <property type="entry name" value="HTH_RpiR"/>
</dbReference>
<dbReference type="AlphaFoldDB" id="A0A139NBR9"/>
<organism evidence="2 3">
    <name type="scientific">Streptococcus gallolyticus</name>
    <dbReference type="NCBI Taxonomy" id="315405"/>
    <lineage>
        <taxon>Bacteria</taxon>
        <taxon>Bacillati</taxon>
        <taxon>Bacillota</taxon>
        <taxon>Bacilli</taxon>
        <taxon>Lactobacillales</taxon>
        <taxon>Streptococcaceae</taxon>
        <taxon>Streptococcus</taxon>
    </lineage>
</organism>
<dbReference type="GO" id="GO:0003700">
    <property type="term" value="F:DNA-binding transcription factor activity"/>
    <property type="evidence" value="ECO:0007669"/>
    <property type="project" value="InterPro"/>
</dbReference>
<dbReference type="Gene3D" id="1.10.10.10">
    <property type="entry name" value="Winged helix-like DNA-binding domain superfamily/Winged helix DNA-binding domain"/>
    <property type="match status" value="1"/>
</dbReference>
<dbReference type="PANTHER" id="PTHR30514:SF21">
    <property type="entry name" value="RPIR-FAMILY TRANSCRIPTIONAL REGULATOR"/>
    <property type="match status" value="1"/>
</dbReference>
<sequence>MENRRLSLLYNLQNLYNSSEVGSIEYQLSGYFIDNYLEIEKLNIFDVAEENHVSRATVRRYCNKLGYDNFKKLKQHFNEFDEGLDIYNEFYSRSGFVSVLKQQIFEMFDELEERLSNIELKQIVSAIVLADEVIIIASSTIANSVRFFQQAMALFGKRVSIVVNITEFENRRNSLTADSLVLFFSISGVLAKTMLSVTSDSDAKVFLFTNLRSPLFNQFFDKVYHLTSSENQKPNEIIYYTYGIAFVLDTIINEYSQIKE</sequence>
<dbReference type="Gene3D" id="3.40.50.10490">
    <property type="entry name" value="Glucose-6-phosphate isomerase like protein, domain 1"/>
    <property type="match status" value="1"/>
</dbReference>
<dbReference type="Proteomes" id="UP000070198">
    <property type="component" value="Unassembled WGS sequence"/>
</dbReference>
<reference evidence="2 3" key="1">
    <citation type="submission" date="2016-01" db="EMBL/GenBank/DDBJ databases">
        <title>Highly variable Streptococcus oralis are common among viridans streptococci isolated from primates.</title>
        <authorList>
            <person name="Denapaite D."/>
            <person name="Rieger M."/>
            <person name="Koendgen S."/>
            <person name="Brueckner R."/>
            <person name="Ochigava I."/>
            <person name="Kappeler P."/>
            <person name="Maetz-Rensing K."/>
            <person name="Leendertz F."/>
            <person name="Hakenbeck R."/>
        </authorList>
    </citation>
    <scope>NUCLEOTIDE SEQUENCE [LARGE SCALE GENOMIC DNA]</scope>
    <source>
        <strain evidence="2 3">DD02</strain>
    </source>
</reference>
<evidence type="ECO:0000259" key="1">
    <source>
        <dbReference type="PROSITE" id="PS51071"/>
    </source>
</evidence>
<dbReference type="PANTHER" id="PTHR30514">
    <property type="entry name" value="GLUCOKINASE"/>
    <property type="match status" value="1"/>
</dbReference>
<name>A0A139NBR9_9STRE</name>
<dbReference type="GO" id="GO:1901135">
    <property type="term" value="P:carbohydrate derivative metabolic process"/>
    <property type="evidence" value="ECO:0007669"/>
    <property type="project" value="InterPro"/>
</dbReference>
<dbReference type="InterPro" id="IPR009057">
    <property type="entry name" value="Homeodomain-like_sf"/>
</dbReference>
<dbReference type="EMBL" id="LQOF01000025">
    <property type="protein sequence ID" value="KXT73257.1"/>
    <property type="molecule type" value="Genomic_DNA"/>
</dbReference>
<dbReference type="PROSITE" id="PS51071">
    <property type="entry name" value="HTH_RPIR"/>
    <property type="match status" value="1"/>
</dbReference>
<dbReference type="InterPro" id="IPR046348">
    <property type="entry name" value="SIS_dom_sf"/>
</dbReference>
<protein>
    <submittedName>
        <fullName evidence="2">Transcriptional regulator, RpiR family</fullName>
    </submittedName>
</protein>
<dbReference type="PATRIC" id="fig|315405.11.peg.319"/>
<proteinExistence type="predicted"/>
<dbReference type="SUPFAM" id="SSF53697">
    <property type="entry name" value="SIS domain"/>
    <property type="match status" value="1"/>
</dbReference>
<dbReference type="GO" id="GO:0097367">
    <property type="term" value="F:carbohydrate derivative binding"/>
    <property type="evidence" value="ECO:0007669"/>
    <property type="project" value="InterPro"/>
</dbReference>
<dbReference type="RefSeq" id="WP_061458185.1">
    <property type="nucleotide sequence ID" value="NZ_KQ968744.1"/>
</dbReference>
<dbReference type="InterPro" id="IPR047640">
    <property type="entry name" value="RpiR-like"/>
</dbReference>
<dbReference type="GO" id="GO:0003677">
    <property type="term" value="F:DNA binding"/>
    <property type="evidence" value="ECO:0007669"/>
    <property type="project" value="InterPro"/>
</dbReference>
<comment type="caution">
    <text evidence="2">The sequence shown here is derived from an EMBL/GenBank/DDBJ whole genome shotgun (WGS) entry which is preliminary data.</text>
</comment>
<feature type="domain" description="HTH rpiR-type" evidence="1">
    <location>
        <begin position="8"/>
        <end position="84"/>
    </location>
</feature>
<dbReference type="SUPFAM" id="SSF46689">
    <property type="entry name" value="Homeodomain-like"/>
    <property type="match status" value="1"/>
</dbReference>
<gene>
    <name evidence="2" type="ORF">SGADD02_00291</name>
</gene>
<evidence type="ECO:0000313" key="2">
    <source>
        <dbReference type="EMBL" id="KXT73257.1"/>
    </source>
</evidence>
<evidence type="ECO:0000313" key="3">
    <source>
        <dbReference type="Proteomes" id="UP000070198"/>
    </source>
</evidence>